<evidence type="ECO:0000256" key="1">
    <source>
        <dbReference type="SAM" id="MobiDB-lite"/>
    </source>
</evidence>
<feature type="compositionally biased region" description="Polar residues" evidence="1">
    <location>
        <begin position="334"/>
        <end position="357"/>
    </location>
</feature>
<proteinExistence type="predicted"/>
<dbReference type="AlphaFoldDB" id="A0A7N2N9T1"/>
<keyword evidence="3" id="KW-1185">Reference proteome</keyword>
<reference evidence="2" key="1">
    <citation type="submission" date="2021-01" db="UniProtKB">
        <authorList>
            <consortium name="EnsemblPlants"/>
        </authorList>
    </citation>
    <scope>IDENTIFICATION</scope>
</reference>
<protein>
    <submittedName>
        <fullName evidence="2">Uncharacterized protein</fullName>
    </submittedName>
</protein>
<feature type="compositionally biased region" description="Acidic residues" evidence="1">
    <location>
        <begin position="798"/>
        <end position="814"/>
    </location>
</feature>
<feature type="region of interest" description="Disordered" evidence="1">
    <location>
        <begin position="770"/>
        <end position="814"/>
    </location>
</feature>
<evidence type="ECO:0000313" key="3">
    <source>
        <dbReference type="Proteomes" id="UP000594261"/>
    </source>
</evidence>
<dbReference type="Proteomes" id="UP000594261">
    <property type="component" value="Unassembled WGS sequence"/>
</dbReference>
<dbReference type="SUPFAM" id="SSF56219">
    <property type="entry name" value="DNase I-like"/>
    <property type="match status" value="1"/>
</dbReference>
<name>A0A7N2N9T1_QUELO</name>
<dbReference type="PANTHER" id="PTHR33710:SF71">
    <property type="entry name" value="ENDONUCLEASE_EXONUCLEASE_PHOSPHATASE DOMAIN-CONTAINING PROTEIN"/>
    <property type="match status" value="1"/>
</dbReference>
<evidence type="ECO:0000313" key="2">
    <source>
        <dbReference type="EnsemblPlants" id="QL93p1865_0093:mrna"/>
    </source>
</evidence>
<organism evidence="2 3">
    <name type="scientific">Quercus lobata</name>
    <name type="common">Valley oak</name>
    <dbReference type="NCBI Taxonomy" id="97700"/>
    <lineage>
        <taxon>Eukaryota</taxon>
        <taxon>Viridiplantae</taxon>
        <taxon>Streptophyta</taxon>
        <taxon>Embryophyta</taxon>
        <taxon>Tracheophyta</taxon>
        <taxon>Spermatophyta</taxon>
        <taxon>Magnoliopsida</taxon>
        <taxon>eudicotyledons</taxon>
        <taxon>Gunneridae</taxon>
        <taxon>Pentapetalae</taxon>
        <taxon>rosids</taxon>
        <taxon>fabids</taxon>
        <taxon>Fagales</taxon>
        <taxon>Fagaceae</taxon>
        <taxon>Quercus</taxon>
    </lineage>
</organism>
<dbReference type="EnsemblPlants" id="QL93p1865_0093:mrna">
    <property type="protein sequence ID" value="QL93p1865_0093:mrna"/>
    <property type="gene ID" value="QL93p1865_0093"/>
</dbReference>
<dbReference type="InterPro" id="IPR036691">
    <property type="entry name" value="Endo/exonu/phosph_ase_sf"/>
</dbReference>
<dbReference type="Gene3D" id="3.60.10.10">
    <property type="entry name" value="Endonuclease/exonuclease/phosphatase"/>
    <property type="match status" value="1"/>
</dbReference>
<accession>A0A7N2N9T1</accession>
<dbReference type="Gramene" id="QL93p1865_0093:mrna">
    <property type="protein sequence ID" value="QL93p1865_0093:mrna"/>
    <property type="gene ID" value="QL93p1865_0093"/>
</dbReference>
<dbReference type="PANTHER" id="PTHR33710">
    <property type="entry name" value="BNAC02G09200D PROTEIN"/>
    <property type="match status" value="1"/>
</dbReference>
<feature type="region of interest" description="Disordered" evidence="1">
    <location>
        <begin position="334"/>
        <end position="367"/>
    </location>
</feature>
<dbReference type="InParanoid" id="A0A7N2N9T1"/>
<sequence length="814" mass="90838">MGGVCSFCIESEVFQLVVEEGGRYFSLRIFECCRYLMKSVFMGKTVAHWLMKSIEQFAVGTNLKNFYKVKEGDLVYTLQRSSNSVGLFLLLSEFKAGGPRRSIIIPEGRAKNGWRVFGLELRKMLEPENYVYGGSVFAAQLHKRRLSSTPVRIPSPTYLGGRDVDSQSINEESNFGETNPVGNNRRSLLKFKSYWNEHGYGKKRDLRNSDWTAVGLIVEVNEEVKRNVVWNSYKGGLRSSIWVKRNQREHVVGPPRGSRVHTNPMVFKGGLRNSKWVSQREHVVGPSSGSQVHLLAVVGSDFEWASQEKSNKMPTVGLSLKSKLAQPDLGSTQLTEANFSSPSSRVMGESSVTTAKASSDEPKTPMLTEKVADRQAESSMMVAGNGSICLGVALMEIGCSSSDGFSSDGHTMTRMVLDSAGVSSNDFVMSQGKVDRVATPISMGIFLAAALHRMMAARQIVVTETVKPNLELIESKSVFGISDLGDSMEEGGAILEVACLGKEESLTDCNPLSTIAPLRLNLSMEMHKDTEVLGLGSRLDVSSWVKHRILGFSKVVGLSVNHHERLCIDHPQRLEREMECSNVPWCCFGDFNVVRFPSERRGGSRLTLAMEKFSEFIEDLNLIDLPLEEGSYIWSSGTNQPSMSRIDRALVSHDWKQHFLDVIQRILPRPISNHFPILLEAGDLFGWWNWLGKHSSHIWNLVPLCLTWNIQRNKYALDPISLDNIDLMGDWVAEEPALLNPDEINWDCLNEPVALVNVEEDAELETIDVDDVDDDDNNNEHGLTNLPMGPGSFCGSSFDDEFDPFLMDDDEEEE</sequence>